<dbReference type="GO" id="GO:0046983">
    <property type="term" value="F:protein dimerization activity"/>
    <property type="evidence" value="ECO:0007669"/>
    <property type="project" value="InterPro"/>
</dbReference>
<dbReference type="InterPro" id="IPR050482">
    <property type="entry name" value="Sensor_HK_TwoCompSys"/>
</dbReference>
<dbReference type="SMART" id="SM00387">
    <property type="entry name" value="HATPase_c"/>
    <property type="match status" value="1"/>
</dbReference>
<dbReference type="Gene3D" id="3.30.565.10">
    <property type="entry name" value="Histidine kinase-like ATPase, C-terminal domain"/>
    <property type="match status" value="1"/>
</dbReference>
<name>A0A8H9HBU1_9ACTO</name>
<evidence type="ECO:0000256" key="3">
    <source>
        <dbReference type="ARBA" id="ARBA00022553"/>
    </source>
</evidence>
<dbReference type="Proteomes" id="UP000614239">
    <property type="component" value="Unassembled WGS sequence"/>
</dbReference>
<sequence length="443" mass="47403">MTTLPTGDAGAPGDADALDGRQCPAALVRPLPASYLRTDAISAAGLALLGALMSWLSLTGGTGFFKQEMHLQVMGSVLLAVPLIWRRRWPLCVGLIHALTYGVLSYLTGFEHNTSQVLLFMSFFSIGAWSAQRQWATRVRVIICVGMGVWLAAAGVWLYFEAVGSTEAFTVRSLLAVVVYQLFINVAFFTGAWYFGNREWARAVALAELENAYADIRELRAELVDAAVGQERLRIARELHDVVAHHVTTMSVQAAAARRLLERSPQAHAPHQAVGSLKQIESAARQAVAELRTLVLTLRSDDHEDAAPTVDDIPDLVEQSRQAGTRTTFEQIGGEVQVNPVIGLVLYRVAQEGLTNAAKHAGPGASVAVRLRVHPDLVELEVSDDGCGGPTPVPGTGTGLVGMRERVIAVGGTLEAGAKPRGGFRVRARIPVGETQSPVGAAL</sequence>
<keyword evidence="7" id="KW-0067">ATP-binding</keyword>
<evidence type="ECO:0000256" key="7">
    <source>
        <dbReference type="ARBA" id="ARBA00022840"/>
    </source>
</evidence>
<dbReference type="PANTHER" id="PTHR24421:SF10">
    <property type="entry name" value="NITRATE_NITRITE SENSOR PROTEIN NARQ"/>
    <property type="match status" value="1"/>
</dbReference>
<feature type="transmembrane region" description="Helical" evidence="9">
    <location>
        <begin position="40"/>
        <end position="65"/>
    </location>
</feature>
<dbReference type="CDD" id="cd16917">
    <property type="entry name" value="HATPase_UhpB-NarQ-NarX-like"/>
    <property type="match status" value="1"/>
</dbReference>
<dbReference type="GO" id="GO:0000155">
    <property type="term" value="F:phosphorelay sensor kinase activity"/>
    <property type="evidence" value="ECO:0007669"/>
    <property type="project" value="InterPro"/>
</dbReference>
<dbReference type="AlphaFoldDB" id="A0A8H9HBU1"/>
<evidence type="ECO:0000313" key="12">
    <source>
        <dbReference type="Proteomes" id="UP000614239"/>
    </source>
</evidence>
<dbReference type="GO" id="GO:0005524">
    <property type="term" value="F:ATP binding"/>
    <property type="evidence" value="ECO:0007669"/>
    <property type="project" value="UniProtKB-KW"/>
</dbReference>
<dbReference type="SUPFAM" id="SSF55874">
    <property type="entry name" value="ATPase domain of HSP90 chaperone/DNA topoisomerase II/histidine kinase"/>
    <property type="match status" value="1"/>
</dbReference>
<evidence type="ECO:0000256" key="1">
    <source>
        <dbReference type="ARBA" id="ARBA00000085"/>
    </source>
</evidence>
<keyword evidence="9" id="KW-0472">Membrane</keyword>
<keyword evidence="3" id="KW-0597">Phosphoprotein</keyword>
<reference evidence="11" key="2">
    <citation type="submission" date="2020-09" db="EMBL/GenBank/DDBJ databases">
        <authorList>
            <person name="Sun Q."/>
            <person name="Zhou Y."/>
        </authorList>
    </citation>
    <scope>NUCLEOTIDE SEQUENCE</scope>
    <source>
        <strain evidence="11">CGMCC 4.7372</strain>
    </source>
</reference>
<evidence type="ECO:0000256" key="8">
    <source>
        <dbReference type="ARBA" id="ARBA00023012"/>
    </source>
</evidence>
<keyword evidence="12" id="KW-1185">Reference proteome</keyword>
<comment type="catalytic activity">
    <reaction evidence="1">
        <text>ATP + protein L-histidine = ADP + protein N-phospho-L-histidine.</text>
        <dbReference type="EC" id="2.7.13.3"/>
    </reaction>
</comment>
<reference evidence="11" key="1">
    <citation type="journal article" date="2014" name="Int. J. Syst. Evol. Microbiol.">
        <title>Complete genome sequence of Corynebacterium casei LMG S-19264T (=DSM 44701T), isolated from a smear-ripened cheese.</title>
        <authorList>
            <consortium name="US DOE Joint Genome Institute (JGI-PGF)"/>
            <person name="Walter F."/>
            <person name="Albersmeier A."/>
            <person name="Kalinowski J."/>
            <person name="Ruckert C."/>
        </authorList>
    </citation>
    <scope>NUCLEOTIDE SEQUENCE</scope>
    <source>
        <strain evidence="11">CGMCC 4.7372</strain>
    </source>
</reference>
<comment type="caution">
    <text evidence="11">The sequence shown here is derived from an EMBL/GenBank/DDBJ whole genome shotgun (WGS) entry which is preliminary data.</text>
</comment>
<dbReference type="PANTHER" id="PTHR24421">
    <property type="entry name" value="NITRATE/NITRITE SENSOR PROTEIN NARX-RELATED"/>
    <property type="match status" value="1"/>
</dbReference>
<keyword evidence="4" id="KW-0808">Transferase</keyword>
<keyword evidence="8" id="KW-0902">Two-component regulatory system</keyword>
<proteinExistence type="predicted"/>
<dbReference type="InterPro" id="IPR003594">
    <property type="entry name" value="HATPase_dom"/>
</dbReference>
<keyword evidence="9" id="KW-0812">Transmembrane</keyword>
<dbReference type="EC" id="2.7.13.3" evidence="2"/>
<dbReference type="GO" id="GO:0016020">
    <property type="term" value="C:membrane"/>
    <property type="evidence" value="ECO:0007669"/>
    <property type="project" value="InterPro"/>
</dbReference>
<keyword evidence="5" id="KW-0547">Nucleotide-binding</keyword>
<feature type="domain" description="Histidine kinase" evidence="10">
    <location>
        <begin position="346"/>
        <end position="434"/>
    </location>
</feature>
<keyword evidence="6 11" id="KW-0418">Kinase</keyword>
<evidence type="ECO:0000256" key="5">
    <source>
        <dbReference type="ARBA" id="ARBA00022741"/>
    </source>
</evidence>
<evidence type="ECO:0000259" key="10">
    <source>
        <dbReference type="PROSITE" id="PS50109"/>
    </source>
</evidence>
<dbReference type="Pfam" id="PF07730">
    <property type="entry name" value="HisKA_3"/>
    <property type="match status" value="1"/>
</dbReference>
<dbReference type="InterPro" id="IPR011712">
    <property type="entry name" value="Sig_transdc_His_kin_sub3_dim/P"/>
</dbReference>
<evidence type="ECO:0000313" key="11">
    <source>
        <dbReference type="EMBL" id="GGO96546.1"/>
    </source>
</evidence>
<evidence type="ECO:0000256" key="6">
    <source>
        <dbReference type="ARBA" id="ARBA00022777"/>
    </source>
</evidence>
<accession>A0A8H9HBU1</accession>
<gene>
    <name evidence="11" type="ORF">GCM10011612_07000</name>
</gene>
<dbReference type="InterPro" id="IPR005467">
    <property type="entry name" value="His_kinase_dom"/>
</dbReference>
<dbReference type="EMBL" id="BMNJ01000002">
    <property type="protein sequence ID" value="GGO96546.1"/>
    <property type="molecule type" value="Genomic_DNA"/>
</dbReference>
<feature type="transmembrane region" description="Helical" evidence="9">
    <location>
        <begin position="113"/>
        <end position="129"/>
    </location>
</feature>
<keyword evidence="9" id="KW-1133">Transmembrane helix</keyword>
<dbReference type="Gene3D" id="1.20.5.1930">
    <property type="match status" value="1"/>
</dbReference>
<dbReference type="RefSeq" id="WP_080461904.1">
    <property type="nucleotide sequence ID" value="NZ_BMNJ01000002.1"/>
</dbReference>
<dbReference type="OrthoDB" id="227596at2"/>
<evidence type="ECO:0000256" key="2">
    <source>
        <dbReference type="ARBA" id="ARBA00012438"/>
    </source>
</evidence>
<feature type="transmembrane region" description="Helical" evidence="9">
    <location>
        <begin position="89"/>
        <end position="107"/>
    </location>
</feature>
<organism evidence="11 12">
    <name type="scientific">Actinomyces gaoshouyii</name>
    <dbReference type="NCBI Taxonomy" id="1960083"/>
    <lineage>
        <taxon>Bacteria</taxon>
        <taxon>Bacillati</taxon>
        <taxon>Actinomycetota</taxon>
        <taxon>Actinomycetes</taxon>
        <taxon>Actinomycetales</taxon>
        <taxon>Actinomycetaceae</taxon>
        <taxon>Actinomyces</taxon>
    </lineage>
</organism>
<dbReference type="Pfam" id="PF02518">
    <property type="entry name" value="HATPase_c"/>
    <property type="match status" value="1"/>
</dbReference>
<evidence type="ECO:0000256" key="4">
    <source>
        <dbReference type="ARBA" id="ARBA00022679"/>
    </source>
</evidence>
<protein>
    <recommendedName>
        <fullName evidence="2">histidine kinase</fullName>
        <ecNumber evidence="2">2.7.13.3</ecNumber>
    </recommendedName>
</protein>
<feature type="transmembrane region" description="Helical" evidence="9">
    <location>
        <begin position="172"/>
        <end position="195"/>
    </location>
</feature>
<dbReference type="PROSITE" id="PS50109">
    <property type="entry name" value="HIS_KIN"/>
    <property type="match status" value="1"/>
</dbReference>
<evidence type="ECO:0000256" key="9">
    <source>
        <dbReference type="SAM" id="Phobius"/>
    </source>
</evidence>
<feature type="transmembrane region" description="Helical" evidence="9">
    <location>
        <begin position="141"/>
        <end position="160"/>
    </location>
</feature>
<dbReference type="InterPro" id="IPR036890">
    <property type="entry name" value="HATPase_C_sf"/>
</dbReference>